<dbReference type="InterPro" id="IPR051320">
    <property type="entry name" value="Viral_Replic_Matur_Polypro"/>
</dbReference>
<protein>
    <submittedName>
        <fullName evidence="3">Retrovirus-related Pol polyprotein from transposon 17.6</fullName>
    </submittedName>
</protein>
<dbReference type="InterPro" id="IPR000477">
    <property type="entry name" value="RT_dom"/>
</dbReference>
<dbReference type="PANTHER" id="PTHR33064">
    <property type="entry name" value="POL PROTEIN"/>
    <property type="match status" value="1"/>
</dbReference>
<dbReference type="InterPro" id="IPR043502">
    <property type="entry name" value="DNA/RNA_pol_sf"/>
</dbReference>
<dbReference type="Proteomes" id="UP000886998">
    <property type="component" value="Unassembled WGS sequence"/>
</dbReference>
<dbReference type="OrthoDB" id="8050260at2759"/>
<organism evidence="3 4">
    <name type="scientific">Trichonephila inaurata madagascariensis</name>
    <dbReference type="NCBI Taxonomy" id="2747483"/>
    <lineage>
        <taxon>Eukaryota</taxon>
        <taxon>Metazoa</taxon>
        <taxon>Ecdysozoa</taxon>
        <taxon>Arthropoda</taxon>
        <taxon>Chelicerata</taxon>
        <taxon>Arachnida</taxon>
        <taxon>Araneae</taxon>
        <taxon>Araneomorphae</taxon>
        <taxon>Entelegynae</taxon>
        <taxon>Araneoidea</taxon>
        <taxon>Nephilidae</taxon>
        <taxon>Trichonephila</taxon>
        <taxon>Trichonephila inaurata</taxon>
    </lineage>
</organism>
<dbReference type="EMBL" id="BMAV01003430">
    <property type="protein sequence ID" value="GFY43019.1"/>
    <property type="molecule type" value="Genomic_DNA"/>
</dbReference>
<feature type="compositionally biased region" description="Basic and acidic residues" evidence="1">
    <location>
        <begin position="232"/>
        <end position="243"/>
    </location>
</feature>
<sequence>MYHTFRIVDGIRDKVQTLIENYKPNKTESTALKMKIILSDEKPIAQRSRRLSLPEKREVEKQIDEWLEQGIIRERYADEASRKYTAFVTETGQYEFLKVPFGLSISSNYFQRYINYVFRESLRNGTLIIYLDDIIIPATDEKEANKKLARVLETASRYGIELSVKKCQFLQGKINFLGPVIQNGIIQPSAEKTVSVCNFPEPKNAKDVQSFLGLTGYFRKYIPSYAMTAKRSGAEKKEQREQWPSRNPPPVVHKRDA</sequence>
<dbReference type="Gene3D" id="3.10.10.10">
    <property type="entry name" value="HIV Type 1 Reverse Transcriptase, subunit A, domain 1"/>
    <property type="match status" value="2"/>
</dbReference>
<feature type="region of interest" description="Disordered" evidence="1">
    <location>
        <begin position="231"/>
        <end position="257"/>
    </location>
</feature>
<accession>A0A8X6WZ07</accession>
<dbReference type="GO" id="GO:0071897">
    <property type="term" value="P:DNA biosynthetic process"/>
    <property type="evidence" value="ECO:0007669"/>
    <property type="project" value="UniProtKB-ARBA"/>
</dbReference>
<dbReference type="SUPFAM" id="SSF56672">
    <property type="entry name" value="DNA/RNA polymerases"/>
    <property type="match status" value="1"/>
</dbReference>
<dbReference type="Pfam" id="PF00078">
    <property type="entry name" value="RVT_1"/>
    <property type="match status" value="1"/>
</dbReference>
<keyword evidence="4" id="KW-1185">Reference proteome</keyword>
<dbReference type="Gene3D" id="3.30.70.270">
    <property type="match status" value="2"/>
</dbReference>
<dbReference type="PROSITE" id="PS50878">
    <property type="entry name" value="RT_POL"/>
    <property type="match status" value="1"/>
</dbReference>
<comment type="caution">
    <text evidence="3">The sequence shown here is derived from an EMBL/GenBank/DDBJ whole genome shotgun (WGS) entry which is preliminary data.</text>
</comment>
<evidence type="ECO:0000313" key="4">
    <source>
        <dbReference type="Proteomes" id="UP000886998"/>
    </source>
</evidence>
<name>A0A8X6WZ07_9ARAC</name>
<dbReference type="AlphaFoldDB" id="A0A8X6WZ07"/>
<proteinExistence type="predicted"/>
<feature type="domain" description="Reverse transcriptase" evidence="2">
    <location>
        <begin position="1"/>
        <end position="181"/>
    </location>
</feature>
<gene>
    <name evidence="3" type="primary">pol</name>
    <name evidence="3" type="ORF">TNIN_207401</name>
</gene>
<dbReference type="PANTHER" id="PTHR33064:SF37">
    <property type="entry name" value="RIBONUCLEASE H"/>
    <property type="match status" value="1"/>
</dbReference>
<evidence type="ECO:0000259" key="2">
    <source>
        <dbReference type="PROSITE" id="PS50878"/>
    </source>
</evidence>
<evidence type="ECO:0000313" key="3">
    <source>
        <dbReference type="EMBL" id="GFY43019.1"/>
    </source>
</evidence>
<evidence type="ECO:0000256" key="1">
    <source>
        <dbReference type="SAM" id="MobiDB-lite"/>
    </source>
</evidence>
<dbReference type="InterPro" id="IPR043128">
    <property type="entry name" value="Rev_trsase/Diguanyl_cyclase"/>
</dbReference>
<reference evidence="3" key="1">
    <citation type="submission" date="2020-08" db="EMBL/GenBank/DDBJ databases">
        <title>Multicomponent nature underlies the extraordinary mechanical properties of spider dragline silk.</title>
        <authorList>
            <person name="Kono N."/>
            <person name="Nakamura H."/>
            <person name="Mori M."/>
            <person name="Yoshida Y."/>
            <person name="Ohtoshi R."/>
            <person name="Malay A.D."/>
            <person name="Moran D.A.P."/>
            <person name="Tomita M."/>
            <person name="Numata K."/>
            <person name="Arakawa K."/>
        </authorList>
    </citation>
    <scope>NUCLEOTIDE SEQUENCE</scope>
</reference>